<dbReference type="Proteomes" id="UP000464378">
    <property type="component" value="Chromosome"/>
</dbReference>
<evidence type="ECO:0000256" key="1">
    <source>
        <dbReference type="ARBA" id="ARBA00022475"/>
    </source>
</evidence>
<dbReference type="KEGG" id="tim:GMBLW1_25660"/>
<dbReference type="EC" id="2.3.1.275" evidence="10"/>
<feature type="transmembrane region" description="Helical" evidence="10">
    <location>
        <begin position="379"/>
        <end position="399"/>
    </location>
</feature>
<feature type="transmembrane region" description="Helical" evidence="10">
    <location>
        <begin position="6"/>
        <end position="26"/>
    </location>
</feature>
<feature type="transmembrane region" description="Helical" evidence="10">
    <location>
        <begin position="125"/>
        <end position="146"/>
    </location>
</feature>
<proteinExistence type="inferred from homology"/>
<feature type="transmembrane region" description="Helical" evidence="10">
    <location>
        <begin position="93"/>
        <end position="113"/>
    </location>
</feature>
<protein>
    <recommendedName>
        <fullName evidence="10">Glycerol-3-phosphate acyltransferase</fullName>
    </recommendedName>
    <alternativeName>
        <fullName evidence="10">Acyl-PO4 G3P acyltransferase</fullName>
    </alternativeName>
    <alternativeName>
        <fullName evidence="10">Acyl-phosphate--glycerol-3-phosphate acyltransferase</fullName>
    </alternativeName>
    <alternativeName>
        <fullName evidence="10">G3P acyltransferase</fullName>
        <shortName evidence="10">GPAT</shortName>
        <ecNumber evidence="10">2.3.1.275</ecNumber>
    </alternativeName>
    <alternativeName>
        <fullName evidence="10">Lysophosphatidic acid synthase</fullName>
        <shortName evidence="10">LPA synthase</shortName>
    </alternativeName>
</protein>
<feature type="transmembrane region" description="Helical" evidence="10">
    <location>
        <begin position="302"/>
        <end position="320"/>
    </location>
</feature>
<evidence type="ECO:0000256" key="3">
    <source>
        <dbReference type="ARBA" id="ARBA00022679"/>
    </source>
</evidence>
<comment type="subunit">
    <text evidence="10">Probably interacts with PlsX.</text>
</comment>
<dbReference type="PANTHER" id="PTHR30309:SF0">
    <property type="entry name" value="GLYCEROL-3-PHOSPHATE ACYLTRANSFERASE-RELATED"/>
    <property type="match status" value="1"/>
</dbReference>
<dbReference type="NCBIfam" id="TIGR00023">
    <property type="entry name" value="glycerol-3-phosphate 1-O-acyltransferase PlsY"/>
    <property type="match status" value="1"/>
</dbReference>
<gene>
    <name evidence="10" type="primary">plsY</name>
    <name evidence="11" type="ORF">GMBLW1_25660</name>
</gene>
<comment type="similarity">
    <text evidence="10">Belongs to the PlsY family.</text>
</comment>
<keyword evidence="7 10" id="KW-0472">Membrane</keyword>
<evidence type="ECO:0000256" key="7">
    <source>
        <dbReference type="ARBA" id="ARBA00023136"/>
    </source>
</evidence>
<keyword evidence="11" id="KW-0012">Acyltransferase</keyword>
<comment type="catalytic activity">
    <reaction evidence="10">
        <text>an acyl phosphate + sn-glycerol 3-phosphate = a 1-acyl-sn-glycero-3-phosphate + phosphate</text>
        <dbReference type="Rhea" id="RHEA:34075"/>
        <dbReference type="ChEBI" id="CHEBI:43474"/>
        <dbReference type="ChEBI" id="CHEBI:57597"/>
        <dbReference type="ChEBI" id="CHEBI:57970"/>
        <dbReference type="ChEBI" id="CHEBI:59918"/>
        <dbReference type="EC" id="2.3.1.275"/>
    </reaction>
</comment>
<dbReference type="GO" id="GO:0005886">
    <property type="term" value="C:plasma membrane"/>
    <property type="evidence" value="ECO:0007669"/>
    <property type="project" value="UniProtKB-SubCell"/>
</dbReference>
<dbReference type="RefSeq" id="WP_162656604.1">
    <property type="nucleotide sequence ID" value="NZ_LR593887.1"/>
</dbReference>
<keyword evidence="6 10" id="KW-0443">Lipid metabolism</keyword>
<dbReference type="Pfam" id="PF02660">
    <property type="entry name" value="G3P_acyltransf"/>
    <property type="match status" value="1"/>
</dbReference>
<evidence type="ECO:0000256" key="2">
    <source>
        <dbReference type="ARBA" id="ARBA00022516"/>
    </source>
</evidence>
<feature type="transmembrane region" description="Helical" evidence="10">
    <location>
        <begin position="229"/>
        <end position="250"/>
    </location>
</feature>
<keyword evidence="3 10" id="KW-0808">Transferase</keyword>
<keyword evidence="8 10" id="KW-0594">Phospholipid biosynthesis</keyword>
<keyword evidence="2 10" id="KW-0444">Lipid biosynthesis</keyword>
<evidence type="ECO:0000256" key="4">
    <source>
        <dbReference type="ARBA" id="ARBA00022692"/>
    </source>
</evidence>
<accession>A0A6C2YJ55</accession>
<dbReference type="HAMAP" id="MF_01043">
    <property type="entry name" value="PlsY"/>
    <property type="match status" value="1"/>
</dbReference>
<dbReference type="EMBL" id="LR586016">
    <property type="protein sequence ID" value="VIP01394.1"/>
    <property type="molecule type" value="Genomic_DNA"/>
</dbReference>
<dbReference type="GO" id="GO:0008654">
    <property type="term" value="P:phospholipid biosynthetic process"/>
    <property type="evidence" value="ECO:0007669"/>
    <property type="project" value="UniProtKB-UniRule"/>
</dbReference>
<dbReference type="InterPro" id="IPR003811">
    <property type="entry name" value="G3P_acylTferase_PlsY"/>
</dbReference>
<evidence type="ECO:0000256" key="8">
    <source>
        <dbReference type="ARBA" id="ARBA00023209"/>
    </source>
</evidence>
<dbReference type="PANTHER" id="PTHR30309">
    <property type="entry name" value="INNER MEMBRANE PROTEIN YGIH"/>
    <property type="match status" value="1"/>
</dbReference>
<comment type="caution">
    <text evidence="10">Lacks conserved residue(s) required for the propagation of feature annotation.</text>
</comment>
<dbReference type="GO" id="GO:0043772">
    <property type="term" value="F:acyl-phosphate glycerol-3-phosphate acyltransferase activity"/>
    <property type="evidence" value="ECO:0007669"/>
    <property type="project" value="UniProtKB-UniRule"/>
</dbReference>
<dbReference type="SMART" id="SM01207">
    <property type="entry name" value="G3P_acyltransf"/>
    <property type="match status" value="1"/>
</dbReference>
<evidence type="ECO:0000256" key="10">
    <source>
        <dbReference type="HAMAP-Rule" id="MF_01043"/>
    </source>
</evidence>
<organism evidence="11">
    <name type="scientific">Tuwongella immobilis</name>
    <dbReference type="NCBI Taxonomy" id="692036"/>
    <lineage>
        <taxon>Bacteria</taxon>
        <taxon>Pseudomonadati</taxon>
        <taxon>Planctomycetota</taxon>
        <taxon>Planctomycetia</taxon>
        <taxon>Gemmatales</taxon>
        <taxon>Gemmataceae</taxon>
        <taxon>Tuwongella</taxon>
    </lineage>
</organism>
<evidence type="ECO:0000313" key="12">
    <source>
        <dbReference type="Proteomes" id="UP000464378"/>
    </source>
</evidence>
<evidence type="ECO:0000256" key="5">
    <source>
        <dbReference type="ARBA" id="ARBA00022989"/>
    </source>
</evidence>
<comment type="pathway">
    <text evidence="10">Lipid metabolism; phospholipid metabolism.</text>
</comment>
<evidence type="ECO:0000313" key="11">
    <source>
        <dbReference type="EMBL" id="VIP01394.1"/>
    </source>
</evidence>
<dbReference type="UniPathway" id="UPA00085"/>
<dbReference type="AlphaFoldDB" id="A0A6C2YJ55"/>
<keyword evidence="9 10" id="KW-1208">Phospholipid metabolism</keyword>
<comment type="function">
    <text evidence="10">Catalyzes the transfer of an acyl group from acyl-phosphate (acyl-PO(4)) to glycerol-3-phosphate (G3P) to form lysophosphatidic acid (LPA). This enzyme utilizes acyl-phosphate as fatty acyl donor, but not acyl-CoA or acyl-ACP.</text>
</comment>
<reference evidence="11" key="1">
    <citation type="submission" date="2019-04" db="EMBL/GenBank/DDBJ databases">
        <authorList>
            <consortium name="Science for Life Laboratories"/>
        </authorList>
    </citation>
    <scope>NUCLEOTIDE SEQUENCE</scope>
    <source>
        <strain evidence="11">MBLW1</strain>
    </source>
</reference>
<evidence type="ECO:0000256" key="9">
    <source>
        <dbReference type="ARBA" id="ARBA00023264"/>
    </source>
</evidence>
<keyword evidence="1 10" id="KW-1003">Cell membrane</keyword>
<evidence type="ECO:0000256" key="6">
    <source>
        <dbReference type="ARBA" id="ARBA00023098"/>
    </source>
</evidence>
<dbReference type="EMBL" id="LR593887">
    <property type="protein sequence ID" value="VTR98275.1"/>
    <property type="molecule type" value="Genomic_DNA"/>
</dbReference>
<comment type="subcellular location">
    <subcellularLocation>
        <location evidence="10">Cell membrane</location>
        <topology evidence="10">Multi-pass membrane protein</topology>
    </subcellularLocation>
</comment>
<sequence>MEPTLAAGLAIGLAYCIGAIPFGYLVGRLKGVNLLQAGSGNIGATNVGRVLGTKYAILVFVLDVLKAVLPVLMVDRLLPRIAPDALTAVGSPAMLRVLVALAAFLGHLFPIYLRFRGGKGVATGVGAVLALAPLPGVVGLLTWAAFLAAFRYVSLASIGATFLLLLTQIVTAPQPFAGESLPVTGFCAVGTLLVVIRHRTNLQRLLQGTESKMKPRPIWDHLQAMQHTLAVGLWAGSVTFFTFIAAPPIFTSFTETVNTAPNDRTANLPLFQTDDAEQLALLRPKLASALAGAAVGPVFPRLFLLQSICAAVALITALGWNRLGGSVQRWRVRLLVLAALLVAVGWPLSDEVTRLRLERLSPDASIAETARKQFGPLHVVSLFGSMITSGLALTVLVLAGRLPARPVESGLSPAGSTAA</sequence>
<feature type="transmembrane region" description="Helical" evidence="10">
    <location>
        <begin position="55"/>
        <end position="73"/>
    </location>
</feature>
<keyword evidence="4 10" id="KW-0812">Transmembrane</keyword>
<feature type="transmembrane region" description="Helical" evidence="10">
    <location>
        <begin position="332"/>
        <end position="349"/>
    </location>
</feature>
<keyword evidence="5 10" id="KW-1133">Transmembrane helix</keyword>
<dbReference type="InParanoid" id="A0A6C2YJ55"/>
<name>A0A6C2YJ55_9BACT</name>
<keyword evidence="12" id="KW-1185">Reference proteome</keyword>